<protein>
    <recommendedName>
        <fullName evidence="4">Lysozyme inhibitor LprI N-terminal domain-containing protein</fullName>
    </recommendedName>
</protein>
<feature type="chain" id="PRO_5047013356" description="Lysozyme inhibitor LprI N-terminal domain-containing protein" evidence="1">
    <location>
        <begin position="24"/>
        <end position="181"/>
    </location>
</feature>
<sequence length="181" mass="20549">MNISIIKSSALLLGCMTVSFAYGSNLVAFGENCLVKETRLNKAKIRLEQLSSNEEIKRIKANQSKDDLEYYQNKLAEIDATLTECAETTPNSAYCHQNRRKYNELTHIIQAKLDAVEARSNSIDSNSRYEINKINFSEKHAEFIALCRDSNTHYAFIQDSSAYMAVCQNEDNKHTVTCSLF</sequence>
<evidence type="ECO:0000256" key="1">
    <source>
        <dbReference type="SAM" id="SignalP"/>
    </source>
</evidence>
<evidence type="ECO:0000313" key="3">
    <source>
        <dbReference type="Proteomes" id="UP000604161"/>
    </source>
</evidence>
<name>A0ABR8NZQ0_9GAMM</name>
<feature type="signal peptide" evidence="1">
    <location>
        <begin position="1"/>
        <end position="23"/>
    </location>
</feature>
<keyword evidence="1" id="KW-0732">Signal</keyword>
<keyword evidence="3" id="KW-1185">Reference proteome</keyword>
<comment type="caution">
    <text evidence="2">The sequence shown here is derived from an EMBL/GenBank/DDBJ whole genome shotgun (WGS) entry which is preliminary data.</text>
</comment>
<organism evidence="2 3">
    <name type="scientific">Marinomonas colpomeniae</name>
    <dbReference type="NCBI Taxonomy" id="2774408"/>
    <lineage>
        <taxon>Bacteria</taxon>
        <taxon>Pseudomonadati</taxon>
        <taxon>Pseudomonadota</taxon>
        <taxon>Gammaproteobacteria</taxon>
        <taxon>Oceanospirillales</taxon>
        <taxon>Oceanospirillaceae</taxon>
        <taxon>Marinomonas</taxon>
    </lineage>
</organism>
<evidence type="ECO:0008006" key="4">
    <source>
        <dbReference type="Google" id="ProtNLM"/>
    </source>
</evidence>
<dbReference type="Proteomes" id="UP000604161">
    <property type="component" value="Unassembled WGS sequence"/>
</dbReference>
<dbReference type="RefSeq" id="WP_191594895.1">
    <property type="nucleotide sequence ID" value="NZ_JACYFC010000003.1"/>
</dbReference>
<reference evidence="2 3" key="1">
    <citation type="submission" date="2020-09" db="EMBL/GenBank/DDBJ databases">
        <title>Marinomonas sp. nov., isolated from the cysticercosis algae of Qingdao, China.</title>
        <authorList>
            <person name="Sun X."/>
        </authorList>
    </citation>
    <scope>NUCLEOTIDE SEQUENCE [LARGE SCALE GENOMIC DNA]</scope>
    <source>
        <strain evidence="2 3">SM2066</strain>
    </source>
</reference>
<proteinExistence type="predicted"/>
<accession>A0ABR8NZQ0</accession>
<gene>
    <name evidence="2" type="ORF">IF202_10715</name>
</gene>
<dbReference type="EMBL" id="JACYFC010000003">
    <property type="protein sequence ID" value="MBD5771522.1"/>
    <property type="molecule type" value="Genomic_DNA"/>
</dbReference>
<evidence type="ECO:0000313" key="2">
    <source>
        <dbReference type="EMBL" id="MBD5771522.1"/>
    </source>
</evidence>